<protein>
    <submittedName>
        <fullName evidence="1">Uncharacterized protein</fullName>
    </submittedName>
</protein>
<organism evidence="1 2">
    <name type="scientific">Antrihabitans cavernicola</name>
    <dbReference type="NCBI Taxonomy" id="2495913"/>
    <lineage>
        <taxon>Bacteria</taxon>
        <taxon>Bacillati</taxon>
        <taxon>Actinomycetota</taxon>
        <taxon>Actinomycetes</taxon>
        <taxon>Mycobacteriales</taxon>
        <taxon>Nocardiaceae</taxon>
        <taxon>Antrihabitans</taxon>
    </lineage>
</organism>
<accession>A0A5A7S6S0</accession>
<sequence length="154" mass="16460">MDSQTVDNAYSALQQQSQQTAGLLQALASKLDAAATSGDQNARGWQLDLREIALAIRDEEGQATQLLQSIHTLVDNHVQQQAPEPVQYQQPVQQYQPQPQYAPQFQQSGYAQPGYGAGGGGALHRFLGGGFGQAMASGAGFGIGDDLIQSIFNR</sequence>
<comment type="caution">
    <text evidence="1">The sequence shown here is derived from an EMBL/GenBank/DDBJ whole genome shotgun (WGS) entry which is preliminary data.</text>
</comment>
<name>A0A5A7S6S0_9NOCA</name>
<dbReference type="OrthoDB" id="5298690at2"/>
<dbReference type="Proteomes" id="UP000322244">
    <property type="component" value="Unassembled WGS sequence"/>
</dbReference>
<evidence type="ECO:0000313" key="1">
    <source>
        <dbReference type="EMBL" id="KAA0021194.1"/>
    </source>
</evidence>
<dbReference type="AlphaFoldDB" id="A0A5A7S6S0"/>
<gene>
    <name evidence="1" type="ORF">FOY51_19990</name>
</gene>
<dbReference type="RefSeq" id="WP_149432027.1">
    <property type="nucleotide sequence ID" value="NZ_VLNY01000011.1"/>
</dbReference>
<reference evidence="1 2" key="1">
    <citation type="submission" date="2019-07" db="EMBL/GenBank/DDBJ databases">
        <title>Rhodococcus cavernicolus sp. nov., isolated from a cave.</title>
        <authorList>
            <person name="Lee S.D."/>
        </authorList>
    </citation>
    <scope>NUCLEOTIDE SEQUENCE [LARGE SCALE GENOMIC DNA]</scope>
    <source>
        <strain evidence="1 2">C1-24</strain>
    </source>
</reference>
<evidence type="ECO:0000313" key="2">
    <source>
        <dbReference type="Proteomes" id="UP000322244"/>
    </source>
</evidence>
<keyword evidence="2" id="KW-1185">Reference proteome</keyword>
<proteinExistence type="predicted"/>
<dbReference type="EMBL" id="VLNY01000011">
    <property type="protein sequence ID" value="KAA0021194.1"/>
    <property type="molecule type" value="Genomic_DNA"/>
</dbReference>